<sequence length="47" mass="5645">MRSGKQIWVTDSMYIRLQRLRHKLSGPTDDPPSWSAVFNYILDKWHL</sequence>
<reference evidence="1" key="1">
    <citation type="journal article" date="2014" name="Front. Microbiol.">
        <title>High frequency of phylogenetically diverse reductive dehalogenase-homologous genes in deep subseafloor sedimentary metagenomes.</title>
        <authorList>
            <person name="Kawai M."/>
            <person name="Futagami T."/>
            <person name="Toyoda A."/>
            <person name="Takaki Y."/>
            <person name="Nishi S."/>
            <person name="Hori S."/>
            <person name="Arai W."/>
            <person name="Tsubouchi T."/>
            <person name="Morono Y."/>
            <person name="Uchiyama I."/>
            <person name="Ito T."/>
            <person name="Fujiyama A."/>
            <person name="Inagaki F."/>
            <person name="Takami H."/>
        </authorList>
    </citation>
    <scope>NUCLEOTIDE SEQUENCE</scope>
    <source>
        <strain evidence="1">Expedition CK06-06</strain>
    </source>
</reference>
<organism evidence="1">
    <name type="scientific">marine sediment metagenome</name>
    <dbReference type="NCBI Taxonomy" id="412755"/>
    <lineage>
        <taxon>unclassified sequences</taxon>
        <taxon>metagenomes</taxon>
        <taxon>ecological metagenomes</taxon>
    </lineage>
</organism>
<gene>
    <name evidence="1" type="ORF">S01H4_31820</name>
</gene>
<evidence type="ECO:0000313" key="1">
    <source>
        <dbReference type="EMBL" id="GAG83377.1"/>
    </source>
</evidence>
<dbReference type="EMBL" id="BART01016569">
    <property type="protein sequence ID" value="GAG83377.1"/>
    <property type="molecule type" value="Genomic_DNA"/>
</dbReference>
<proteinExistence type="predicted"/>
<name>X1BQA1_9ZZZZ</name>
<comment type="caution">
    <text evidence="1">The sequence shown here is derived from an EMBL/GenBank/DDBJ whole genome shotgun (WGS) entry which is preliminary data.</text>
</comment>
<protein>
    <submittedName>
        <fullName evidence="1">Uncharacterized protein</fullName>
    </submittedName>
</protein>
<dbReference type="AlphaFoldDB" id="X1BQA1"/>
<accession>X1BQA1</accession>